<dbReference type="InterPro" id="IPR049315">
    <property type="entry name" value="GDC-P_N"/>
</dbReference>
<dbReference type="EMBL" id="AZQP01000014">
    <property type="protein sequence ID" value="EYE88755.1"/>
    <property type="molecule type" value="Genomic_DNA"/>
</dbReference>
<dbReference type="InterPro" id="IPR015424">
    <property type="entry name" value="PyrdxlP-dep_Trfase"/>
</dbReference>
<dbReference type="Gene3D" id="3.90.1150.10">
    <property type="entry name" value="Aspartate Aminotransferase, domain 1"/>
    <property type="match status" value="1"/>
</dbReference>
<keyword evidence="2 4" id="KW-0560">Oxidoreductase</keyword>
<dbReference type="AlphaFoldDB" id="A0A017RXT3"/>
<dbReference type="PIRSF" id="PIRSF006815">
    <property type="entry name" value="GcvPA"/>
    <property type="match status" value="1"/>
</dbReference>
<dbReference type="STRING" id="1403537.Q428_06395"/>
<gene>
    <name evidence="4" type="primary">gcvPA</name>
    <name evidence="6" type="ORF">Q428_06395</name>
</gene>
<evidence type="ECO:0000256" key="1">
    <source>
        <dbReference type="ARBA" id="ARBA00003788"/>
    </source>
</evidence>
<evidence type="ECO:0000256" key="4">
    <source>
        <dbReference type="HAMAP-Rule" id="MF_00712"/>
    </source>
</evidence>
<evidence type="ECO:0000313" key="6">
    <source>
        <dbReference type="EMBL" id="EYE88755.1"/>
    </source>
</evidence>
<comment type="subunit">
    <text evidence="4">The glycine cleavage system is composed of four proteins: P, T, L and H. In this organism, the P 'protein' is a heterodimer of two subunits.</text>
</comment>
<dbReference type="PANTHER" id="PTHR42806">
    <property type="entry name" value="GLYCINE CLEAVAGE SYSTEM P-PROTEIN"/>
    <property type="match status" value="1"/>
</dbReference>
<organism evidence="6 7">
    <name type="scientific">Fervidicella metallireducens AeB</name>
    <dbReference type="NCBI Taxonomy" id="1403537"/>
    <lineage>
        <taxon>Bacteria</taxon>
        <taxon>Bacillati</taxon>
        <taxon>Bacillota</taxon>
        <taxon>Clostridia</taxon>
        <taxon>Eubacteriales</taxon>
        <taxon>Clostridiaceae</taxon>
        <taxon>Fervidicella</taxon>
    </lineage>
</organism>
<evidence type="ECO:0000259" key="5">
    <source>
        <dbReference type="Pfam" id="PF02347"/>
    </source>
</evidence>
<comment type="caution">
    <text evidence="6">The sequence shown here is derived from an EMBL/GenBank/DDBJ whole genome shotgun (WGS) entry which is preliminary data.</text>
</comment>
<dbReference type="InterPro" id="IPR015421">
    <property type="entry name" value="PyrdxlP-dep_Trfase_major"/>
</dbReference>
<dbReference type="InterPro" id="IPR020581">
    <property type="entry name" value="GDC_P"/>
</dbReference>
<dbReference type="SUPFAM" id="SSF53383">
    <property type="entry name" value="PLP-dependent transferases"/>
    <property type="match status" value="1"/>
</dbReference>
<dbReference type="Gene3D" id="3.40.640.10">
    <property type="entry name" value="Type I PLP-dependent aspartate aminotransferase-like (Major domain)"/>
    <property type="match status" value="1"/>
</dbReference>
<evidence type="ECO:0000313" key="7">
    <source>
        <dbReference type="Proteomes" id="UP000019681"/>
    </source>
</evidence>
<feature type="domain" description="Glycine cleavage system P-protein N-terminal" evidence="5">
    <location>
        <begin position="4"/>
        <end position="442"/>
    </location>
</feature>
<dbReference type="RefSeq" id="WP_035379175.1">
    <property type="nucleotide sequence ID" value="NZ_AZQP01000014.1"/>
</dbReference>
<evidence type="ECO:0000256" key="2">
    <source>
        <dbReference type="ARBA" id="ARBA00023002"/>
    </source>
</evidence>
<comment type="function">
    <text evidence="1 4">The glycine cleavage system catalyzes the degradation of glycine. The P protein binds the alpha-amino group of glycine through its pyridoxal phosphate cofactor; CO(2) is released and the remaining methylamine moiety is then transferred to the lipoamide cofactor of the H protein.</text>
</comment>
<reference evidence="6 7" key="1">
    <citation type="journal article" date="2014" name="Genome Announc.">
        <title>Draft Genome Sequence of Fervidicella metallireducens Strain AeBT, an Iron-Reducing Thermoanaerobe from the Great Artesian Basin.</title>
        <authorList>
            <person name="Patel B.K."/>
        </authorList>
    </citation>
    <scope>NUCLEOTIDE SEQUENCE [LARGE SCALE GENOMIC DNA]</scope>
    <source>
        <strain evidence="6 7">AeB</strain>
    </source>
</reference>
<dbReference type="GO" id="GO:0019464">
    <property type="term" value="P:glycine decarboxylation via glycine cleavage system"/>
    <property type="evidence" value="ECO:0007669"/>
    <property type="project" value="UniProtKB-UniRule"/>
</dbReference>
<sequence>MYPYIPNTQDDERELLSNIGIDSIENLFEDIPESIKLNRRLNLNRPMSEIEVKNHIENLARKNKSTDELICFLGAGAYDHYIPSVIKHITSRAEFYTAYTPYQPEISQGTLQVIFEYQSMICSLTGMDVSNASMYDGATATAEAAFMACDNTRRNSIVVSKTVHPEIRRTLKTYLYFRGIEYVEVEDNDGVTDIEKLKAVVSNKTAGVIVQSPNFFGIIEDVTEIEKCVHENKGMLIMNVDPVSLALLKSPAEQGADIAVGEGQGLGSSLNYGGPYLGFMATTSKLMRKLPGRIVGQTEDVDGKRAFVLTLQAREQHIRRQKATSNICSNQAINALTAAIYLTTMGKKGLREVAVQSTQKAHYALNKLNNTGIYKPLFNKPFFKEFAVKCNSEIEKINQELLKNNIIGGYDLGKDYPDYTNSMLLCVTEKRTKNEIDTLVALMEGIR</sequence>
<dbReference type="GO" id="GO:0004375">
    <property type="term" value="F:glycine dehydrogenase (decarboxylating) activity"/>
    <property type="evidence" value="ECO:0007669"/>
    <property type="project" value="UniProtKB-EC"/>
</dbReference>
<name>A0A017RXT3_9CLOT</name>
<dbReference type="OrthoDB" id="9771867at2"/>
<dbReference type="InterPro" id="IPR023010">
    <property type="entry name" value="GcvPA"/>
</dbReference>
<dbReference type="GO" id="GO:0009116">
    <property type="term" value="P:nucleoside metabolic process"/>
    <property type="evidence" value="ECO:0007669"/>
    <property type="project" value="InterPro"/>
</dbReference>
<dbReference type="InterPro" id="IPR015422">
    <property type="entry name" value="PyrdxlP-dep_Trfase_small"/>
</dbReference>
<proteinExistence type="inferred from homology"/>
<accession>A0A017RXT3</accession>
<dbReference type="Pfam" id="PF02347">
    <property type="entry name" value="GDC-P"/>
    <property type="match status" value="1"/>
</dbReference>
<dbReference type="EC" id="1.4.4.2" evidence="4"/>
<dbReference type="NCBIfam" id="NF001696">
    <property type="entry name" value="PRK00451.1"/>
    <property type="match status" value="1"/>
</dbReference>
<dbReference type="PANTHER" id="PTHR42806:SF1">
    <property type="entry name" value="GLYCINE DEHYDROGENASE (DECARBOXYLATING)"/>
    <property type="match status" value="1"/>
</dbReference>
<dbReference type="HAMAP" id="MF_00712">
    <property type="entry name" value="GcvPA"/>
    <property type="match status" value="1"/>
</dbReference>
<comment type="similarity">
    <text evidence="4">Belongs to the GcvP family. N-terminal subunit subfamily.</text>
</comment>
<protein>
    <recommendedName>
        <fullName evidence="4">Probable glycine dehydrogenase (decarboxylating) subunit 1</fullName>
        <ecNumber evidence="4">1.4.4.2</ecNumber>
    </recommendedName>
    <alternativeName>
        <fullName evidence="4">Glycine cleavage system P-protein subunit 1</fullName>
    </alternativeName>
    <alternativeName>
        <fullName evidence="4">Glycine decarboxylase subunit 1</fullName>
    </alternativeName>
    <alternativeName>
        <fullName evidence="4">Glycine dehydrogenase (aminomethyl-transferring) subunit 1</fullName>
    </alternativeName>
</protein>
<comment type="catalytic activity">
    <reaction evidence="3 4">
        <text>N(6)-[(R)-lipoyl]-L-lysyl-[glycine-cleavage complex H protein] + glycine + H(+) = N(6)-[(R)-S(8)-aminomethyldihydrolipoyl]-L-lysyl-[glycine-cleavage complex H protein] + CO2</text>
        <dbReference type="Rhea" id="RHEA:24304"/>
        <dbReference type="Rhea" id="RHEA-COMP:10494"/>
        <dbReference type="Rhea" id="RHEA-COMP:10495"/>
        <dbReference type="ChEBI" id="CHEBI:15378"/>
        <dbReference type="ChEBI" id="CHEBI:16526"/>
        <dbReference type="ChEBI" id="CHEBI:57305"/>
        <dbReference type="ChEBI" id="CHEBI:83099"/>
        <dbReference type="ChEBI" id="CHEBI:83143"/>
        <dbReference type="EC" id="1.4.4.2"/>
    </reaction>
</comment>
<evidence type="ECO:0000256" key="3">
    <source>
        <dbReference type="ARBA" id="ARBA00049026"/>
    </source>
</evidence>
<dbReference type="CDD" id="cd00613">
    <property type="entry name" value="GDC-P"/>
    <property type="match status" value="1"/>
</dbReference>
<dbReference type="Proteomes" id="UP000019681">
    <property type="component" value="Unassembled WGS sequence"/>
</dbReference>
<keyword evidence="7" id="KW-1185">Reference proteome</keyword>